<keyword evidence="5 15" id="KW-0235">DNA replication</keyword>
<dbReference type="CDD" id="cd00114">
    <property type="entry name" value="LIGANc"/>
    <property type="match status" value="1"/>
</dbReference>
<evidence type="ECO:0000256" key="9">
    <source>
        <dbReference type="ARBA" id="ARBA00022842"/>
    </source>
</evidence>
<comment type="similarity">
    <text evidence="14 15">Belongs to the NAD-dependent DNA ligase family. LigA subfamily.</text>
</comment>
<dbReference type="GO" id="GO:0006260">
    <property type="term" value="P:DNA replication"/>
    <property type="evidence" value="ECO:0007669"/>
    <property type="project" value="UniProtKB-KW"/>
</dbReference>
<keyword evidence="7 15" id="KW-0227">DNA damage</keyword>
<dbReference type="Pfam" id="PF14520">
    <property type="entry name" value="HHH_5"/>
    <property type="match status" value="1"/>
</dbReference>
<feature type="binding site" evidence="15">
    <location>
        <begin position="83"/>
        <end position="84"/>
    </location>
    <ligand>
        <name>NAD(+)</name>
        <dbReference type="ChEBI" id="CHEBI:57540"/>
    </ligand>
</feature>
<dbReference type="InterPro" id="IPR041663">
    <property type="entry name" value="DisA/LigA_HHH"/>
</dbReference>
<evidence type="ECO:0000256" key="16">
    <source>
        <dbReference type="RuleBase" id="RU000618"/>
    </source>
</evidence>
<dbReference type="PROSITE" id="PS01055">
    <property type="entry name" value="DNA_LIGASE_N1"/>
    <property type="match status" value="1"/>
</dbReference>
<feature type="binding site" evidence="15">
    <location>
        <position position="414"/>
    </location>
    <ligand>
        <name>Zn(2+)</name>
        <dbReference type="ChEBI" id="CHEBI:29105"/>
    </ligand>
</feature>
<proteinExistence type="inferred from homology"/>
<feature type="binding site" evidence="15">
    <location>
        <position position="115"/>
    </location>
    <ligand>
        <name>NAD(+)</name>
        <dbReference type="ChEBI" id="CHEBI:57540"/>
    </ligand>
</feature>
<gene>
    <name evidence="15 18" type="primary">ligA</name>
    <name evidence="18" type="ORF">P3F81_04475</name>
</gene>
<evidence type="ECO:0000256" key="6">
    <source>
        <dbReference type="ARBA" id="ARBA00022723"/>
    </source>
</evidence>
<dbReference type="Gene3D" id="1.10.150.20">
    <property type="entry name" value="5' to 3' exonuclease, C-terminal subdomain"/>
    <property type="match status" value="2"/>
</dbReference>
<dbReference type="PROSITE" id="PS01056">
    <property type="entry name" value="DNA_LIGASE_N2"/>
    <property type="match status" value="1"/>
</dbReference>
<keyword evidence="12 15" id="KW-0464">Manganese</keyword>
<keyword evidence="10 15" id="KW-0520">NAD</keyword>
<feature type="binding site" evidence="15">
    <location>
        <begin position="34"/>
        <end position="38"/>
    </location>
    <ligand>
        <name>NAD(+)</name>
        <dbReference type="ChEBI" id="CHEBI:57540"/>
    </ligand>
</feature>
<protein>
    <recommendedName>
        <fullName evidence="3 15">DNA ligase</fullName>
        <ecNumber evidence="2 15">6.5.1.2</ecNumber>
    </recommendedName>
    <alternativeName>
        <fullName evidence="15">Polydeoxyribonucleotide synthase [NAD(+)]</fullName>
    </alternativeName>
</protein>
<keyword evidence="9 15" id="KW-0460">Magnesium</keyword>
<dbReference type="CDD" id="cd17748">
    <property type="entry name" value="BRCT_DNA_ligase_like"/>
    <property type="match status" value="1"/>
</dbReference>
<dbReference type="PROSITE" id="PS50172">
    <property type="entry name" value="BRCT"/>
    <property type="match status" value="1"/>
</dbReference>
<evidence type="ECO:0000256" key="15">
    <source>
        <dbReference type="HAMAP-Rule" id="MF_01588"/>
    </source>
</evidence>
<feature type="binding site" evidence="15">
    <location>
        <position position="317"/>
    </location>
    <ligand>
        <name>NAD(+)</name>
        <dbReference type="ChEBI" id="CHEBI:57540"/>
    </ligand>
</feature>
<evidence type="ECO:0000256" key="3">
    <source>
        <dbReference type="ARBA" id="ARBA00013308"/>
    </source>
</evidence>
<dbReference type="InterPro" id="IPR010994">
    <property type="entry name" value="RuvA_2-like"/>
</dbReference>
<dbReference type="SUPFAM" id="SSF50249">
    <property type="entry name" value="Nucleic acid-binding proteins"/>
    <property type="match status" value="1"/>
</dbReference>
<dbReference type="Pfam" id="PF12826">
    <property type="entry name" value="HHH_2"/>
    <property type="match status" value="1"/>
</dbReference>
<comment type="catalytic activity">
    <reaction evidence="13 15 16">
        <text>NAD(+) + (deoxyribonucleotide)n-3'-hydroxyl + 5'-phospho-(deoxyribonucleotide)m = (deoxyribonucleotide)n+m + AMP + beta-nicotinamide D-nucleotide.</text>
        <dbReference type="EC" id="6.5.1.2"/>
    </reaction>
</comment>
<feature type="active site" description="N6-AMP-lysine intermediate" evidence="15">
    <location>
        <position position="117"/>
    </location>
</feature>
<feature type="binding site" evidence="15">
    <location>
        <position position="411"/>
    </location>
    <ligand>
        <name>Zn(2+)</name>
        <dbReference type="ChEBI" id="CHEBI:29105"/>
    </ligand>
</feature>
<dbReference type="RefSeq" id="WP_147667980.1">
    <property type="nucleotide sequence ID" value="NZ_CP120678.1"/>
</dbReference>
<dbReference type="FunFam" id="2.40.50.140:FF:000012">
    <property type="entry name" value="DNA ligase"/>
    <property type="match status" value="1"/>
</dbReference>
<keyword evidence="19" id="KW-1185">Reference proteome</keyword>
<evidence type="ECO:0000256" key="2">
    <source>
        <dbReference type="ARBA" id="ARBA00012722"/>
    </source>
</evidence>
<evidence type="ECO:0000256" key="5">
    <source>
        <dbReference type="ARBA" id="ARBA00022705"/>
    </source>
</evidence>
<dbReference type="InterPro" id="IPR003583">
    <property type="entry name" value="Hlx-hairpin-Hlx_DNA-bd_motif"/>
</dbReference>
<dbReference type="InterPro" id="IPR012340">
    <property type="entry name" value="NA-bd_OB-fold"/>
</dbReference>
<evidence type="ECO:0000256" key="7">
    <source>
        <dbReference type="ARBA" id="ARBA00022763"/>
    </source>
</evidence>
<evidence type="ECO:0000313" key="19">
    <source>
        <dbReference type="Proteomes" id="UP001243623"/>
    </source>
</evidence>
<dbReference type="Pfam" id="PF03119">
    <property type="entry name" value="DNA_ligase_ZBD"/>
    <property type="match status" value="1"/>
</dbReference>
<evidence type="ECO:0000259" key="17">
    <source>
        <dbReference type="PROSITE" id="PS50172"/>
    </source>
</evidence>
<dbReference type="Gene3D" id="3.40.50.10190">
    <property type="entry name" value="BRCT domain"/>
    <property type="match status" value="1"/>
</dbReference>
<name>A0A9Y2AJX0_9FIRM</name>
<evidence type="ECO:0000256" key="12">
    <source>
        <dbReference type="ARBA" id="ARBA00023211"/>
    </source>
</evidence>
<dbReference type="Gene3D" id="1.10.287.610">
    <property type="entry name" value="Helix hairpin bin"/>
    <property type="match status" value="1"/>
</dbReference>
<dbReference type="GO" id="GO:0003911">
    <property type="term" value="F:DNA ligase (NAD+) activity"/>
    <property type="evidence" value="ECO:0007669"/>
    <property type="project" value="UniProtKB-UniRule"/>
</dbReference>
<dbReference type="SMART" id="SM00292">
    <property type="entry name" value="BRCT"/>
    <property type="match status" value="1"/>
</dbReference>
<evidence type="ECO:0000256" key="1">
    <source>
        <dbReference type="ARBA" id="ARBA00004067"/>
    </source>
</evidence>
<keyword evidence="6 15" id="KW-0479">Metal-binding</keyword>
<reference evidence="18" key="1">
    <citation type="submission" date="2023-03" db="EMBL/GenBank/DDBJ databases">
        <title>Selenobaculum gbiensis gen. nov. sp. nov., a new bacterium isolated from the gut microbiota of IBD patient.</title>
        <authorList>
            <person name="Yeo S."/>
            <person name="Park H."/>
            <person name="Huh C.S."/>
        </authorList>
    </citation>
    <scope>NUCLEOTIDE SEQUENCE</scope>
    <source>
        <strain evidence="18">ICN-92133</strain>
    </source>
</reference>
<organism evidence="18 19">
    <name type="scientific">Selenobaculum gibii</name>
    <dbReference type="NCBI Taxonomy" id="3054208"/>
    <lineage>
        <taxon>Bacteria</taxon>
        <taxon>Bacillati</taxon>
        <taxon>Bacillota</taxon>
        <taxon>Negativicutes</taxon>
        <taxon>Selenomonadales</taxon>
        <taxon>Selenomonadaceae</taxon>
        <taxon>Selenobaculum</taxon>
    </lineage>
</organism>
<dbReference type="GO" id="GO:0046872">
    <property type="term" value="F:metal ion binding"/>
    <property type="evidence" value="ECO:0007669"/>
    <property type="project" value="UniProtKB-KW"/>
</dbReference>
<dbReference type="InterPro" id="IPR004149">
    <property type="entry name" value="Znf_DNAligase_C4"/>
</dbReference>
<dbReference type="FunFam" id="3.30.470.30:FF:000001">
    <property type="entry name" value="DNA ligase"/>
    <property type="match status" value="1"/>
</dbReference>
<dbReference type="SMART" id="SM00278">
    <property type="entry name" value="HhH1"/>
    <property type="match status" value="3"/>
</dbReference>
<dbReference type="InterPro" id="IPR013840">
    <property type="entry name" value="DNAligase_N"/>
</dbReference>
<accession>A0A9Y2AJX0</accession>
<dbReference type="NCBIfam" id="TIGR00575">
    <property type="entry name" value="dnlj"/>
    <property type="match status" value="1"/>
</dbReference>
<feature type="binding site" evidence="15">
    <location>
        <position position="177"/>
    </location>
    <ligand>
        <name>NAD(+)</name>
        <dbReference type="ChEBI" id="CHEBI:57540"/>
    </ligand>
</feature>
<dbReference type="InterPro" id="IPR036420">
    <property type="entry name" value="BRCT_dom_sf"/>
</dbReference>
<dbReference type="EC" id="6.5.1.2" evidence="2 15"/>
<evidence type="ECO:0000256" key="10">
    <source>
        <dbReference type="ARBA" id="ARBA00023027"/>
    </source>
</evidence>
<dbReference type="FunFam" id="1.10.150.20:FF:000006">
    <property type="entry name" value="DNA ligase"/>
    <property type="match status" value="1"/>
</dbReference>
<dbReference type="PANTHER" id="PTHR23389">
    <property type="entry name" value="CHROMOSOME TRANSMISSION FIDELITY FACTOR 18"/>
    <property type="match status" value="1"/>
</dbReference>
<comment type="function">
    <text evidence="1 15">DNA ligase that catalyzes the formation of phosphodiester linkages between 5'-phosphoryl and 3'-hydroxyl groups in double-stranded DNA using NAD as a coenzyme and as the energy source for the reaction. It is essential for DNA replication and repair of damaged DNA.</text>
</comment>
<dbReference type="Gene3D" id="6.20.10.30">
    <property type="match status" value="1"/>
</dbReference>
<keyword evidence="8 15" id="KW-0862">Zinc</keyword>
<dbReference type="InterPro" id="IPR033136">
    <property type="entry name" value="DNA_ligase_CS"/>
</dbReference>
<dbReference type="KEGG" id="sgbi:P3F81_04475"/>
<dbReference type="Pfam" id="PF03120">
    <property type="entry name" value="OB_DNA_ligase"/>
    <property type="match status" value="1"/>
</dbReference>
<feature type="binding site" evidence="15">
    <location>
        <position position="434"/>
    </location>
    <ligand>
        <name>Zn(2+)</name>
        <dbReference type="ChEBI" id="CHEBI:29105"/>
    </ligand>
</feature>
<dbReference type="Pfam" id="PF00533">
    <property type="entry name" value="BRCT"/>
    <property type="match status" value="1"/>
</dbReference>
<dbReference type="SUPFAM" id="SSF52113">
    <property type="entry name" value="BRCT domain"/>
    <property type="match status" value="1"/>
</dbReference>
<dbReference type="InterPro" id="IPR013839">
    <property type="entry name" value="DNAligase_adenylation"/>
</dbReference>
<keyword evidence="11 15" id="KW-0234">DNA repair</keyword>
<feature type="binding site" evidence="15">
    <location>
        <position position="429"/>
    </location>
    <ligand>
        <name>Zn(2+)</name>
        <dbReference type="ChEBI" id="CHEBI:29105"/>
    </ligand>
</feature>
<dbReference type="InterPro" id="IPR004150">
    <property type="entry name" value="NAD_DNA_ligase_OB"/>
</dbReference>
<evidence type="ECO:0000256" key="4">
    <source>
        <dbReference type="ARBA" id="ARBA00022598"/>
    </source>
</evidence>
<dbReference type="NCBIfam" id="NF005932">
    <property type="entry name" value="PRK07956.1"/>
    <property type="match status" value="1"/>
</dbReference>
<dbReference type="InterPro" id="IPR001357">
    <property type="entry name" value="BRCT_dom"/>
</dbReference>
<feature type="binding site" evidence="15">
    <location>
        <position position="293"/>
    </location>
    <ligand>
        <name>NAD(+)</name>
        <dbReference type="ChEBI" id="CHEBI:57540"/>
    </ligand>
</feature>
<dbReference type="Gene3D" id="3.30.470.30">
    <property type="entry name" value="DNA ligase/mRNA capping enzyme"/>
    <property type="match status" value="1"/>
</dbReference>
<dbReference type="InterPro" id="IPR001679">
    <property type="entry name" value="DNA_ligase"/>
</dbReference>
<evidence type="ECO:0000256" key="8">
    <source>
        <dbReference type="ARBA" id="ARBA00022833"/>
    </source>
</evidence>
<evidence type="ECO:0000313" key="18">
    <source>
        <dbReference type="EMBL" id="WIW71564.1"/>
    </source>
</evidence>
<dbReference type="AlphaFoldDB" id="A0A9Y2AJX0"/>
<dbReference type="GO" id="GO:0005829">
    <property type="term" value="C:cytosol"/>
    <property type="evidence" value="ECO:0007669"/>
    <property type="project" value="TreeGrafter"/>
</dbReference>
<sequence>MNREQAKKEITSLREKINYHMHRYHVLDAPEIDDYTYDMMFKQLKELEEKYPDLVTENSPTQRVGMQPAEGFQKITHFTPMRSLGNVFSEMELLNFHKRVQNGLDTTQAIEYVIEHKIDGLAINLVYENGKLVRAATRGDGVTGEDVTANIKTIRSIPLELHQDKVEIPQFLEVRGEVYMPKESFIRLNEQREENDEPLFANPRNAAAGSLRQLDPKEAAKRSLDSILYGIGAHEGIEISTHEMMLKCLEAWGFKINRMYKVTSDIDEAAQYCQSWSDKRNDLPFAIDGMVMKVNDLAAQELLGATAKDPRWAIAYKFPPEQAVTVVEDIIISIGRTGVLTPTADLTPVLLSGSTVSRATLHNEDYIKEKDIRIGDTVLIHKAGEIIPEVLTVLTEKRTGKEVPFVMPHLCPVCGSEAKRVEDEAAYRCTNENCPALIRGKIIHFVSRDAMNIEGLGPAVVSNLLESHLIEDVADLYQLTREQLVNLERMGEKSAAKLLQSIEISKKAGLSRVLFGLGIRFVGVKAAATLARKFGDVVSLQRATVDELILLEDIGEKIAQSVVTYFNQLKHIELIEKLKSRGVIMTAEKVEHRVAQNFAGVTFVLTGTLPTLTRKEAAEMIENRGGKVSGSVSKKTNYVLAGTEAGSKLDKAANLGIAIIDEAAFMKMVEEN</sequence>
<dbReference type="PIRSF" id="PIRSF001604">
    <property type="entry name" value="LigA"/>
    <property type="match status" value="1"/>
</dbReference>
<evidence type="ECO:0000256" key="13">
    <source>
        <dbReference type="ARBA" id="ARBA00034005"/>
    </source>
</evidence>
<keyword evidence="4 15" id="KW-0436">Ligase</keyword>
<dbReference type="SMART" id="SM00532">
    <property type="entry name" value="LIGANc"/>
    <property type="match status" value="1"/>
</dbReference>
<dbReference type="Proteomes" id="UP001243623">
    <property type="component" value="Chromosome"/>
</dbReference>
<dbReference type="InterPro" id="IPR018239">
    <property type="entry name" value="DNA_ligase_AS"/>
</dbReference>
<dbReference type="FunFam" id="1.10.287.610:FF:000002">
    <property type="entry name" value="DNA ligase"/>
    <property type="match status" value="1"/>
</dbReference>
<dbReference type="EMBL" id="CP120678">
    <property type="protein sequence ID" value="WIW71564.1"/>
    <property type="molecule type" value="Genomic_DNA"/>
</dbReference>
<dbReference type="Gene3D" id="2.40.50.140">
    <property type="entry name" value="Nucleic acid-binding proteins"/>
    <property type="match status" value="1"/>
</dbReference>
<feature type="domain" description="BRCT" evidence="17">
    <location>
        <begin position="593"/>
        <end position="672"/>
    </location>
</feature>
<dbReference type="SUPFAM" id="SSF47781">
    <property type="entry name" value="RuvA domain 2-like"/>
    <property type="match status" value="1"/>
</dbReference>
<dbReference type="GO" id="GO:0006281">
    <property type="term" value="P:DNA repair"/>
    <property type="evidence" value="ECO:0007669"/>
    <property type="project" value="UniProtKB-KW"/>
</dbReference>
<evidence type="ECO:0000256" key="11">
    <source>
        <dbReference type="ARBA" id="ARBA00023204"/>
    </source>
</evidence>
<dbReference type="SUPFAM" id="SSF56091">
    <property type="entry name" value="DNA ligase/mRNA capping enzyme, catalytic domain"/>
    <property type="match status" value="1"/>
</dbReference>
<dbReference type="PANTHER" id="PTHR23389:SF9">
    <property type="entry name" value="DNA LIGASE"/>
    <property type="match status" value="1"/>
</dbReference>
<feature type="binding site" evidence="15">
    <location>
        <position position="138"/>
    </location>
    <ligand>
        <name>NAD(+)</name>
        <dbReference type="ChEBI" id="CHEBI:57540"/>
    </ligand>
</feature>
<dbReference type="HAMAP" id="MF_01588">
    <property type="entry name" value="DNA_ligase_A"/>
    <property type="match status" value="1"/>
</dbReference>
<comment type="cofactor">
    <cofactor evidence="15">
        <name>Mg(2+)</name>
        <dbReference type="ChEBI" id="CHEBI:18420"/>
    </cofactor>
    <cofactor evidence="15">
        <name>Mn(2+)</name>
        <dbReference type="ChEBI" id="CHEBI:29035"/>
    </cofactor>
</comment>
<evidence type="ECO:0000256" key="14">
    <source>
        <dbReference type="ARBA" id="ARBA00060881"/>
    </source>
</evidence>
<dbReference type="FunFam" id="1.10.150.20:FF:000007">
    <property type="entry name" value="DNA ligase"/>
    <property type="match status" value="1"/>
</dbReference>
<dbReference type="Pfam" id="PF01653">
    <property type="entry name" value="DNA_ligase_aden"/>
    <property type="match status" value="1"/>
</dbReference>
<dbReference type="GO" id="GO:0003677">
    <property type="term" value="F:DNA binding"/>
    <property type="evidence" value="ECO:0007669"/>
    <property type="project" value="InterPro"/>
</dbReference>